<keyword evidence="4 18" id="KW-0963">Cytoplasm</keyword>
<keyword evidence="13 18" id="KW-0012">Acyltransferase</keyword>
<dbReference type="Proteomes" id="UP000658131">
    <property type="component" value="Unassembled WGS sequence"/>
</dbReference>
<feature type="region of interest" description="Linker" evidence="18">
    <location>
        <begin position="237"/>
        <end position="257"/>
    </location>
</feature>
<evidence type="ECO:0000256" key="7">
    <source>
        <dbReference type="ARBA" id="ARBA00022723"/>
    </source>
</evidence>
<evidence type="ECO:0000256" key="9">
    <source>
        <dbReference type="ARBA" id="ARBA00022842"/>
    </source>
</evidence>
<feature type="region of interest" description="Pyrophosphorylase" evidence="18">
    <location>
        <begin position="1"/>
        <end position="236"/>
    </location>
</feature>
<feature type="binding site" evidence="18">
    <location>
        <position position="234"/>
    </location>
    <ligand>
        <name>UDP-N-acetyl-alpha-D-glucosamine</name>
        <dbReference type="ChEBI" id="CHEBI:57705"/>
    </ligand>
</feature>
<sequence>MDQRVAAVLLAAGDGKRMKSSHQKVCCELLGKPMLRWVLDACVRAQIPAENICAVVSDEPRGVTGLLPEGCRTAVQSERRGTGHAVRMALPFLREMLARGVTSVAVLCGDAPLIDEETLLAALEFHREGRFAVTVLTARVSDAGRYGRIVRKNGEFSRIVEAADAAPEELLIDEINSGAYWFSTEYLIASLPLLQDKNAQGEYYLTDLVGLAPSLSGKAGAFVCPDARAALGANDRKGLAALNRIAREMILDRLYSEGVDIPISDGVMIGPDAVIGRDTKILPGCLILGRVTIGEGCVIGPNTQITDCEIGDRCIIDSSKLTESRVGAGVRIGPFAQLRPDCVIADAVKIGNFVEVKNSTVGEKTSFAHLTYIGDSDFGARINVGCGVVTVNYDGLHKYRTTVGDHAFIGCNTNLVAPVTVGEGAYVAAATTVTEDVRPDALAIGRVRQRQLAGWAKGKIK</sequence>
<dbReference type="Pfam" id="PF00132">
    <property type="entry name" value="Hexapep"/>
    <property type="match status" value="2"/>
</dbReference>
<dbReference type="Pfam" id="PF14602">
    <property type="entry name" value="Hexapep_2"/>
    <property type="match status" value="1"/>
</dbReference>
<feature type="binding site" evidence="18">
    <location>
        <position position="76"/>
    </location>
    <ligand>
        <name>UDP-N-acetyl-alpha-D-glucosamine</name>
        <dbReference type="ChEBI" id="CHEBI:57705"/>
    </ligand>
</feature>
<evidence type="ECO:0000256" key="5">
    <source>
        <dbReference type="ARBA" id="ARBA00022679"/>
    </source>
</evidence>
<keyword evidence="14 18" id="KW-0961">Cell wall biogenesis/degradation</keyword>
<evidence type="ECO:0000256" key="3">
    <source>
        <dbReference type="ARBA" id="ARBA00007947"/>
    </source>
</evidence>
<dbReference type="CDD" id="cd03353">
    <property type="entry name" value="LbH_GlmU_C"/>
    <property type="match status" value="1"/>
</dbReference>
<feature type="binding site" evidence="18">
    <location>
        <position position="176"/>
    </location>
    <ligand>
        <name>UDP-N-acetyl-alpha-D-glucosamine</name>
        <dbReference type="ChEBI" id="CHEBI:57705"/>
    </ligand>
</feature>
<dbReference type="CDD" id="cd02540">
    <property type="entry name" value="GT2_GlmU_N_bac"/>
    <property type="match status" value="1"/>
</dbReference>
<feature type="binding site" evidence="18">
    <location>
        <position position="446"/>
    </location>
    <ligand>
        <name>acetyl-CoA</name>
        <dbReference type="ChEBI" id="CHEBI:57288"/>
    </ligand>
</feature>
<evidence type="ECO:0000256" key="12">
    <source>
        <dbReference type="ARBA" id="ARBA00023268"/>
    </source>
</evidence>
<dbReference type="InterPro" id="IPR025877">
    <property type="entry name" value="MobA-like_NTP_Trfase"/>
</dbReference>
<comment type="subcellular location">
    <subcellularLocation>
        <location evidence="1 18">Cytoplasm</location>
    </subcellularLocation>
</comment>
<evidence type="ECO:0000256" key="8">
    <source>
        <dbReference type="ARBA" id="ARBA00022737"/>
    </source>
</evidence>
<feature type="binding site" evidence="18">
    <location>
        <position position="161"/>
    </location>
    <ligand>
        <name>UDP-N-acetyl-alpha-D-glucosamine</name>
        <dbReference type="ChEBI" id="CHEBI:57705"/>
    </ligand>
</feature>
<dbReference type="SUPFAM" id="SSF53448">
    <property type="entry name" value="Nucleotide-diphospho-sugar transferases"/>
    <property type="match status" value="1"/>
</dbReference>
<dbReference type="Pfam" id="PF12804">
    <property type="entry name" value="NTP_transf_3"/>
    <property type="match status" value="1"/>
</dbReference>
<comment type="subunit">
    <text evidence="18">Homotrimer.</text>
</comment>
<feature type="binding site" evidence="18">
    <location>
        <begin position="392"/>
        <end position="393"/>
    </location>
    <ligand>
        <name>acetyl-CoA</name>
        <dbReference type="ChEBI" id="CHEBI:57288"/>
    </ligand>
</feature>
<evidence type="ECO:0000256" key="2">
    <source>
        <dbReference type="ARBA" id="ARBA00007707"/>
    </source>
</evidence>
<keyword evidence="5 18" id="KW-0808">Transferase</keyword>
<feature type="binding site" evidence="18">
    <location>
        <begin position="10"/>
        <end position="13"/>
    </location>
    <ligand>
        <name>UDP-N-acetyl-alpha-D-glucosamine</name>
        <dbReference type="ChEBI" id="CHEBI:57705"/>
    </ligand>
</feature>
<dbReference type="SUPFAM" id="SSF51161">
    <property type="entry name" value="Trimeric LpxA-like enzymes"/>
    <property type="match status" value="1"/>
</dbReference>
<dbReference type="PANTHER" id="PTHR43584">
    <property type="entry name" value="NUCLEOTIDYL TRANSFERASE"/>
    <property type="match status" value="1"/>
</dbReference>
<dbReference type="InterPro" id="IPR011004">
    <property type="entry name" value="Trimer_LpxA-like_sf"/>
</dbReference>
<accession>A0ABR7NKN8</accession>
<dbReference type="NCBIfam" id="TIGR01173">
    <property type="entry name" value="glmU"/>
    <property type="match status" value="1"/>
</dbReference>
<dbReference type="RefSeq" id="WP_262400439.1">
    <property type="nucleotide sequence ID" value="NZ_JACRTB010000018.1"/>
</dbReference>
<keyword evidence="6 18" id="KW-0548">Nucleotidyltransferase</keyword>
<dbReference type="Gene3D" id="2.160.10.10">
    <property type="entry name" value="Hexapeptide repeat proteins"/>
    <property type="match status" value="1"/>
</dbReference>
<dbReference type="EC" id="2.3.1.157" evidence="18"/>
<comment type="caution">
    <text evidence="18">Lacks conserved residue(s) required for the propagation of feature annotation.</text>
</comment>
<feature type="binding site" evidence="18">
    <location>
        <position position="372"/>
    </location>
    <ligand>
        <name>UDP-N-acetyl-alpha-D-glucosamine</name>
        <dbReference type="ChEBI" id="CHEBI:57705"/>
    </ligand>
</feature>
<dbReference type="PANTHER" id="PTHR43584:SF3">
    <property type="entry name" value="BIFUNCTIONAL PROTEIN GLMU"/>
    <property type="match status" value="1"/>
</dbReference>
<dbReference type="GO" id="GO:0003977">
    <property type="term" value="F:UDP-N-acetylglucosamine diphosphorylase activity"/>
    <property type="evidence" value="ECO:0007669"/>
    <property type="project" value="UniProtKB-EC"/>
</dbReference>
<dbReference type="HAMAP" id="MF_01631">
    <property type="entry name" value="GlmU"/>
    <property type="match status" value="1"/>
</dbReference>
<dbReference type="PROSITE" id="PS00101">
    <property type="entry name" value="HEXAPEP_TRANSFERASES"/>
    <property type="match status" value="1"/>
</dbReference>
<evidence type="ECO:0000259" key="19">
    <source>
        <dbReference type="Pfam" id="PF12804"/>
    </source>
</evidence>
<feature type="binding site" evidence="18">
    <location>
        <position position="357"/>
    </location>
    <ligand>
        <name>UDP-N-acetyl-alpha-D-glucosamine</name>
        <dbReference type="ChEBI" id="CHEBI:57705"/>
    </ligand>
</feature>
<feature type="binding site" evidence="18">
    <location>
        <position position="110"/>
    </location>
    <ligand>
        <name>Mg(2+)</name>
        <dbReference type="ChEBI" id="CHEBI:18420"/>
    </ligand>
</feature>
<comment type="similarity">
    <text evidence="2 18">In the C-terminal section; belongs to the transferase hexapeptide repeat family.</text>
</comment>
<keyword evidence="10 18" id="KW-0133">Cell shape</keyword>
<proteinExistence type="inferred from homology"/>
<dbReference type="EC" id="2.7.7.23" evidence="18"/>
<organism evidence="20 21">
    <name type="scientific">Yanshouia hominis</name>
    <dbReference type="NCBI Taxonomy" id="2763673"/>
    <lineage>
        <taxon>Bacteria</taxon>
        <taxon>Bacillati</taxon>
        <taxon>Bacillota</taxon>
        <taxon>Clostridia</taxon>
        <taxon>Eubacteriales</taxon>
        <taxon>Oscillospiraceae</taxon>
        <taxon>Yanshouia</taxon>
    </lineage>
</organism>
<keyword evidence="8 18" id="KW-0677">Repeat</keyword>
<evidence type="ECO:0000313" key="21">
    <source>
        <dbReference type="Proteomes" id="UP000658131"/>
    </source>
</evidence>
<comment type="function">
    <text evidence="17 18">Catalyzes the last two sequential reactions in the de novo biosynthetic pathway for UDP-N-acetylglucosamine (UDP-GlcNAc). The C-terminal domain catalyzes the transfer of acetyl group from acetyl coenzyme A to glucosamine-1-phosphate (GlcN-1-P) to produce N-acetylglucosamine-1-phosphate (GlcNAc-1-P), which is converted into UDP-GlcNAc by the transfer of uridine 5-monophosphate (from uridine 5-triphosphate), a reaction catalyzed by the N-terminal domain.</text>
</comment>
<dbReference type="InterPro" id="IPR029044">
    <property type="entry name" value="Nucleotide-diphossugar_trans"/>
</dbReference>
<keyword evidence="9 18" id="KW-0460">Magnesium</keyword>
<evidence type="ECO:0000256" key="1">
    <source>
        <dbReference type="ARBA" id="ARBA00004496"/>
    </source>
</evidence>
<dbReference type="InterPro" id="IPR038009">
    <property type="entry name" value="GlmU_C_LbH"/>
</dbReference>
<protein>
    <recommendedName>
        <fullName evidence="18">Bifunctional protein GlmU</fullName>
    </recommendedName>
    <domain>
        <recommendedName>
            <fullName evidence="18">UDP-N-acetylglucosamine pyrophosphorylase</fullName>
            <ecNumber evidence="18">2.7.7.23</ecNumber>
        </recommendedName>
        <alternativeName>
            <fullName evidence="18">N-acetylglucosamine-1-phosphate uridyltransferase</fullName>
        </alternativeName>
    </domain>
    <domain>
        <recommendedName>
            <fullName evidence="18">Glucosamine-1-phosphate N-acetyltransferase</fullName>
            <ecNumber evidence="18">2.3.1.157</ecNumber>
        </recommendedName>
    </domain>
</protein>
<dbReference type="EMBL" id="JACRTB010000018">
    <property type="protein sequence ID" value="MBC8576967.1"/>
    <property type="molecule type" value="Genomic_DNA"/>
</dbReference>
<feature type="binding site" evidence="18">
    <location>
        <position position="147"/>
    </location>
    <ligand>
        <name>UDP-N-acetyl-alpha-D-glucosamine</name>
        <dbReference type="ChEBI" id="CHEBI:57705"/>
    </ligand>
</feature>
<name>A0ABR7NKN8_9FIRM</name>
<evidence type="ECO:0000256" key="17">
    <source>
        <dbReference type="ARBA" id="ARBA00049628"/>
    </source>
</evidence>
<evidence type="ECO:0000256" key="6">
    <source>
        <dbReference type="ARBA" id="ARBA00022695"/>
    </source>
</evidence>
<comment type="caution">
    <text evidence="20">The sequence shown here is derived from an EMBL/GenBank/DDBJ whole genome shotgun (WGS) entry which is preliminary data.</text>
</comment>
<feature type="binding site" evidence="18">
    <location>
        <position position="383"/>
    </location>
    <ligand>
        <name>UDP-N-acetyl-alpha-D-glucosamine</name>
        <dbReference type="ChEBI" id="CHEBI:57705"/>
    </ligand>
</feature>
<comment type="cofactor">
    <cofactor evidence="18">
        <name>Mg(2+)</name>
        <dbReference type="ChEBI" id="CHEBI:18420"/>
    </cofactor>
    <text evidence="18">Binds 1 Mg(2+) ion per subunit.</text>
</comment>
<comment type="catalytic activity">
    <reaction evidence="15 18">
        <text>alpha-D-glucosamine 1-phosphate + acetyl-CoA = N-acetyl-alpha-D-glucosamine 1-phosphate + CoA + H(+)</text>
        <dbReference type="Rhea" id="RHEA:13725"/>
        <dbReference type="ChEBI" id="CHEBI:15378"/>
        <dbReference type="ChEBI" id="CHEBI:57287"/>
        <dbReference type="ChEBI" id="CHEBI:57288"/>
        <dbReference type="ChEBI" id="CHEBI:57776"/>
        <dbReference type="ChEBI" id="CHEBI:58516"/>
        <dbReference type="EC" id="2.3.1.157"/>
    </reaction>
</comment>
<feature type="active site" description="Proton acceptor" evidence="18">
    <location>
        <position position="369"/>
    </location>
</feature>
<dbReference type="InterPro" id="IPR018357">
    <property type="entry name" value="Hexapep_transf_CS"/>
</dbReference>
<evidence type="ECO:0000256" key="14">
    <source>
        <dbReference type="ARBA" id="ARBA00023316"/>
    </source>
</evidence>
<keyword evidence="21" id="KW-1185">Reference proteome</keyword>
<evidence type="ECO:0000256" key="11">
    <source>
        <dbReference type="ARBA" id="ARBA00022984"/>
    </source>
</evidence>
<evidence type="ECO:0000256" key="13">
    <source>
        <dbReference type="ARBA" id="ARBA00023315"/>
    </source>
</evidence>
<feature type="region of interest" description="N-acetyltransferase" evidence="18">
    <location>
        <begin position="258"/>
        <end position="461"/>
    </location>
</feature>
<dbReference type="InterPro" id="IPR001451">
    <property type="entry name" value="Hexapep"/>
</dbReference>
<dbReference type="Gene3D" id="3.90.550.10">
    <property type="entry name" value="Spore Coat Polysaccharide Biosynthesis Protein SpsA, Chain A"/>
    <property type="match status" value="1"/>
</dbReference>
<evidence type="ECO:0000256" key="18">
    <source>
        <dbReference type="HAMAP-Rule" id="MF_01631"/>
    </source>
</evidence>
<gene>
    <name evidence="18 20" type="primary">glmU</name>
    <name evidence="20" type="ORF">H8717_11195</name>
</gene>
<evidence type="ECO:0000256" key="4">
    <source>
        <dbReference type="ARBA" id="ARBA00022490"/>
    </source>
</evidence>
<feature type="domain" description="MobA-like NTP transferase" evidence="19">
    <location>
        <begin position="7"/>
        <end position="138"/>
    </location>
</feature>
<dbReference type="InterPro" id="IPR005882">
    <property type="entry name" value="Bifunctional_GlmU"/>
</dbReference>
<evidence type="ECO:0000256" key="15">
    <source>
        <dbReference type="ARBA" id="ARBA00048247"/>
    </source>
</evidence>
<evidence type="ECO:0000256" key="16">
    <source>
        <dbReference type="ARBA" id="ARBA00048493"/>
    </source>
</evidence>
<feature type="binding site" evidence="18">
    <location>
        <position position="234"/>
    </location>
    <ligand>
        <name>Mg(2+)</name>
        <dbReference type="ChEBI" id="CHEBI:18420"/>
    </ligand>
</feature>
<reference evidence="20 21" key="1">
    <citation type="submission" date="2020-08" db="EMBL/GenBank/DDBJ databases">
        <title>Genome public.</title>
        <authorList>
            <person name="Liu C."/>
            <person name="Sun Q."/>
        </authorList>
    </citation>
    <scope>NUCLEOTIDE SEQUENCE [LARGE SCALE GENOMIC DNA]</scope>
    <source>
        <strain evidence="20 21">BX1</strain>
    </source>
</reference>
<comment type="pathway">
    <text evidence="18">Nucleotide-sugar biosynthesis; UDP-N-acetyl-alpha-D-glucosamine biosynthesis; N-acetyl-alpha-D-glucosamine 1-phosphate from alpha-D-glucosamine 6-phosphate (route II): step 2/2.</text>
</comment>
<dbReference type="InterPro" id="IPR050065">
    <property type="entry name" value="GlmU-like"/>
</dbReference>
<evidence type="ECO:0000256" key="10">
    <source>
        <dbReference type="ARBA" id="ARBA00022960"/>
    </source>
</evidence>
<comment type="pathway">
    <text evidence="18">Nucleotide-sugar biosynthesis; UDP-N-acetyl-alpha-D-glucosamine biosynthesis; UDP-N-acetyl-alpha-D-glucosamine from N-acetyl-alpha-D-glucosamine 1-phosphate: step 1/1.</text>
</comment>
<keyword evidence="11 18" id="KW-0573">Peptidoglycan synthesis</keyword>
<feature type="binding site" evidence="18">
    <location>
        <begin position="81"/>
        <end position="82"/>
    </location>
    <ligand>
        <name>UDP-N-acetyl-alpha-D-glucosamine</name>
        <dbReference type="ChEBI" id="CHEBI:57705"/>
    </ligand>
</feature>
<keyword evidence="12 18" id="KW-0511">Multifunctional enzyme</keyword>
<feature type="binding site" evidence="18">
    <location>
        <position position="24"/>
    </location>
    <ligand>
        <name>UDP-N-acetyl-alpha-D-glucosamine</name>
        <dbReference type="ChEBI" id="CHEBI:57705"/>
    </ligand>
</feature>
<feature type="binding site" evidence="18">
    <location>
        <position position="429"/>
    </location>
    <ligand>
        <name>acetyl-CoA</name>
        <dbReference type="ChEBI" id="CHEBI:57288"/>
    </ligand>
</feature>
<comment type="similarity">
    <text evidence="3 18">In the N-terminal section; belongs to the N-acetylglucosamine-1-phosphate uridyltransferase family.</text>
</comment>
<dbReference type="GO" id="GO:0019134">
    <property type="term" value="F:glucosamine-1-phosphate N-acetyltransferase activity"/>
    <property type="evidence" value="ECO:0007669"/>
    <property type="project" value="UniProtKB-EC"/>
</dbReference>
<feature type="binding site" evidence="18">
    <location>
        <position position="339"/>
    </location>
    <ligand>
        <name>UDP-N-acetyl-alpha-D-glucosamine</name>
        <dbReference type="ChEBI" id="CHEBI:57705"/>
    </ligand>
</feature>
<evidence type="ECO:0000313" key="20">
    <source>
        <dbReference type="EMBL" id="MBC8576967.1"/>
    </source>
</evidence>
<comment type="catalytic activity">
    <reaction evidence="16 18">
        <text>N-acetyl-alpha-D-glucosamine 1-phosphate + UTP + H(+) = UDP-N-acetyl-alpha-D-glucosamine + diphosphate</text>
        <dbReference type="Rhea" id="RHEA:13509"/>
        <dbReference type="ChEBI" id="CHEBI:15378"/>
        <dbReference type="ChEBI" id="CHEBI:33019"/>
        <dbReference type="ChEBI" id="CHEBI:46398"/>
        <dbReference type="ChEBI" id="CHEBI:57705"/>
        <dbReference type="ChEBI" id="CHEBI:57776"/>
        <dbReference type="EC" id="2.7.7.23"/>
    </reaction>
</comment>
<comment type="pathway">
    <text evidence="18">Bacterial outer membrane biogenesis; LPS lipid A biosynthesis.</text>
</comment>
<keyword evidence="7 18" id="KW-0479">Metal-binding</keyword>